<dbReference type="GO" id="GO:0005634">
    <property type="term" value="C:nucleus"/>
    <property type="evidence" value="ECO:0007669"/>
    <property type="project" value="TreeGrafter"/>
</dbReference>
<evidence type="ECO:0000313" key="7">
    <source>
        <dbReference type="RefSeq" id="XP_019827108.2"/>
    </source>
</evidence>
<sequence length="629" mass="69210">MGPSALELWTVPWEDLQRCRPGQEVDLKSSWAQPRPRALALGNRGKFFLCAMGDVKESKMQITPETPGRIPVLNPFESPGDYSNLHEQTVSSPSVFKSTKLPTPGEFRWSIDQLAVINPVEIDPEDIHRQALYLSRSRIDKDVEDKRQKAIEEFFTKDVIVPSPWTDHEGKQLSEYHSSKCINTNNESPVGRKLTIHSEKSNAACQTLLSLPVDFNLEKILGDYFRADEFADQSPGNLSSSSLRRKLFLDGNGSISDSLPPASPRSPRSGAQTSLEVFYSIELSPVQCRSPVQTPSSILFPRKLLRNIEYSSLCYTGQFSSSPIQDSAKRYSLGSITNPSPISSPTFSPVAFQIGKTPLSEQRKFAFHSPDASSGTNCNGITNPYIRSPYIDGCSPIKNWSPMRLEMCRGGAQYRTSLIRVPFTLEARSEEEDDQAAVPSTDASAPVTGMAGVHLPQLGSDTSPCGAHLVVTAMSITQSQSGASEKELELLQDVESEKKNNTVDMVDPIEIADETTWIKEPVHNGNLPAADSVSGMAFSIENSHMCLSPLAESSVLPCESSNIQMDSGYNTQNCGSNIMDTVGAESYCKESDAQTLEVENKSRVFNTKQDHSMQRCWMKTSNLPQCSSP</sequence>
<evidence type="ECO:0000256" key="2">
    <source>
        <dbReference type="ARBA" id="ARBA00020055"/>
    </source>
</evidence>
<name>A0A6P5CNP0_BOSIN</name>
<dbReference type="KEGG" id="biu:109566872"/>
<keyword evidence="4" id="KW-0498">Mitosis</keyword>
<comment type="similarity">
    <text evidence="1">Belongs to the BORA family.</text>
</comment>
<evidence type="ECO:0000313" key="6">
    <source>
        <dbReference type="Proteomes" id="UP001652663"/>
    </source>
</evidence>
<dbReference type="PANTHER" id="PTHR14728:SF2">
    <property type="entry name" value="PROTEIN AURORA BOREALIS"/>
    <property type="match status" value="1"/>
</dbReference>
<accession>A0A6P5CNP0</accession>
<evidence type="ECO:0000256" key="5">
    <source>
        <dbReference type="ARBA" id="ARBA00023306"/>
    </source>
</evidence>
<evidence type="ECO:0000256" key="4">
    <source>
        <dbReference type="ARBA" id="ARBA00022776"/>
    </source>
</evidence>
<dbReference type="PRINTS" id="PR02038">
    <property type="entry name" value="AURORABORA"/>
</dbReference>
<dbReference type="CTD" id="79866"/>
<dbReference type="RefSeq" id="XP_019827108.2">
    <property type="nucleotide sequence ID" value="XM_019971549.2"/>
</dbReference>
<gene>
    <name evidence="7" type="primary">BORA</name>
</gene>
<organism evidence="6 7">
    <name type="scientific">Bos indicus</name>
    <name type="common">Zebu</name>
    <dbReference type="NCBI Taxonomy" id="9915"/>
    <lineage>
        <taxon>Eukaryota</taxon>
        <taxon>Metazoa</taxon>
        <taxon>Chordata</taxon>
        <taxon>Craniata</taxon>
        <taxon>Vertebrata</taxon>
        <taxon>Euteleostomi</taxon>
        <taxon>Mammalia</taxon>
        <taxon>Eutheria</taxon>
        <taxon>Laurasiatheria</taxon>
        <taxon>Artiodactyla</taxon>
        <taxon>Ruminantia</taxon>
        <taxon>Pecora</taxon>
        <taxon>Bovidae</taxon>
        <taxon>Bovinae</taxon>
        <taxon>Bos</taxon>
    </lineage>
</organism>
<dbReference type="OrthoDB" id="10020858at2759"/>
<dbReference type="GO" id="GO:0060236">
    <property type="term" value="P:regulation of mitotic spindle organization"/>
    <property type="evidence" value="ECO:0007669"/>
    <property type="project" value="TreeGrafter"/>
</dbReference>
<dbReference type="GeneID" id="109566872"/>
<dbReference type="GO" id="GO:0019901">
    <property type="term" value="F:protein kinase binding"/>
    <property type="evidence" value="ECO:0007669"/>
    <property type="project" value="TreeGrafter"/>
</dbReference>
<evidence type="ECO:0000256" key="3">
    <source>
        <dbReference type="ARBA" id="ARBA00022618"/>
    </source>
</evidence>
<evidence type="ECO:0000256" key="1">
    <source>
        <dbReference type="ARBA" id="ARBA00010963"/>
    </source>
</evidence>
<dbReference type="GO" id="GO:0051301">
    <property type="term" value="P:cell division"/>
    <property type="evidence" value="ECO:0007669"/>
    <property type="project" value="UniProtKB-KW"/>
</dbReference>
<dbReference type="Pfam" id="PF15280">
    <property type="entry name" value="BORA_N"/>
    <property type="match status" value="1"/>
</dbReference>
<proteinExistence type="inferred from homology"/>
<keyword evidence="3" id="KW-0132">Cell division</keyword>
<dbReference type="GO" id="GO:0005737">
    <property type="term" value="C:cytoplasm"/>
    <property type="evidence" value="ECO:0007669"/>
    <property type="project" value="TreeGrafter"/>
</dbReference>
<protein>
    <recommendedName>
        <fullName evidence="2">Protein aurora borealis</fullName>
    </recommendedName>
</protein>
<reference evidence="7" key="1">
    <citation type="submission" date="2025-08" db="UniProtKB">
        <authorList>
            <consortium name="RefSeq"/>
        </authorList>
    </citation>
    <scope>IDENTIFICATION</scope>
    <source>
        <tissue evidence="7">Blood</tissue>
    </source>
</reference>
<dbReference type="Proteomes" id="UP001652663">
    <property type="component" value="Chromosome 12"/>
</dbReference>
<keyword evidence="6" id="KW-1185">Reference proteome</keyword>
<dbReference type="PANTHER" id="PTHR14728">
    <property type="entry name" value="PROTEIN AURORA BOREALIS"/>
    <property type="match status" value="1"/>
</dbReference>
<dbReference type="InterPro" id="IPR023252">
    <property type="entry name" value="Aurora_borealis_protein"/>
</dbReference>
<keyword evidence="5" id="KW-0131">Cell cycle</keyword>
<dbReference type="GO" id="GO:0007088">
    <property type="term" value="P:regulation of mitotic nuclear division"/>
    <property type="evidence" value="ECO:0007669"/>
    <property type="project" value="TreeGrafter"/>
</dbReference>